<reference evidence="2" key="1">
    <citation type="journal article" date="2022" name="Mol. Ecol. Resour.">
        <title>The genomes of chicory, endive, great burdock and yacon provide insights into Asteraceae palaeo-polyploidization history and plant inulin production.</title>
        <authorList>
            <person name="Fan W."/>
            <person name="Wang S."/>
            <person name="Wang H."/>
            <person name="Wang A."/>
            <person name="Jiang F."/>
            <person name="Liu H."/>
            <person name="Zhao H."/>
            <person name="Xu D."/>
            <person name="Zhang Y."/>
        </authorList>
    </citation>
    <scope>NUCLEOTIDE SEQUENCE [LARGE SCALE GENOMIC DNA]</scope>
    <source>
        <strain evidence="2">cv. Yunnan</strain>
    </source>
</reference>
<organism evidence="1 2">
    <name type="scientific">Smallanthus sonchifolius</name>
    <dbReference type="NCBI Taxonomy" id="185202"/>
    <lineage>
        <taxon>Eukaryota</taxon>
        <taxon>Viridiplantae</taxon>
        <taxon>Streptophyta</taxon>
        <taxon>Embryophyta</taxon>
        <taxon>Tracheophyta</taxon>
        <taxon>Spermatophyta</taxon>
        <taxon>Magnoliopsida</taxon>
        <taxon>eudicotyledons</taxon>
        <taxon>Gunneridae</taxon>
        <taxon>Pentapetalae</taxon>
        <taxon>asterids</taxon>
        <taxon>campanulids</taxon>
        <taxon>Asterales</taxon>
        <taxon>Asteraceae</taxon>
        <taxon>Asteroideae</taxon>
        <taxon>Heliantheae alliance</taxon>
        <taxon>Millerieae</taxon>
        <taxon>Smallanthus</taxon>
    </lineage>
</organism>
<evidence type="ECO:0000313" key="1">
    <source>
        <dbReference type="EMBL" id="KAI3826690.1"/>
    </source>
</evidence>
<protein>
    <submittedName>
        <fullName evidence="1">Uncharacterized protein</fullName>
    </submittedName>
</protein>
<accession>A0ACB9K3B6</accession>
<dbReference type="EMBL" id="CM042018">
    <property type="protein sequence ID" value="KAI3826690.1"/>
    <property type="molecule type" value="Genomic_DNA"/>
</dbReference>
<sequence length="176" mass="18916">MVKGKLYTVTCKELMPWSLAFDETCSSEEGSEDGSLPDRVSSGGAIEVGSSDSVIRNVGDQGIIETKAVKNDLVNTGGGDKGTTETEGDKKDSDGLVPPGFGGMSMNWNKVKNEKNYGLKIDLETNLKKVEVALEIGTSAQLIEEGTALRLALEERDHSDMRVNSISKAEIAYGRR</sequence>
<gene>
    <name evidence="1" type="ORF">L1987_00742</name>
</gene>
<reference evidence="1 2" key="2">
    <citation type="journal article" date="2022" name="Mol. Ecol. Resour.">
        <title>The genomes of chicory, endive, great burdock and yacon provide insights into Asteraceae paleo-polyploidization history and plant inulin production.</title>
        <authorList>
            <person name="Fan W."/>
            <person name="Wang S."/>
            <person name="Wang H."/>
            <person name="Wang A."/>
            <person name="Jiang F."/>
            <person name="Liu H."/>
            <person name="Zhao H."/>
            <person name="Xu D."/>
            <person name="Zhang Y."/>
        </authorList>
    </citation>
    <scope>NUCLEOTIDE SEQUENCE [LARGE SCALE GENOMIC DNA]</scope>
    <source>
        <strain evidence="2">cv. Yunnan</strain>
        <tissue evidence="1">Leaves</tissue>
    </source>
</reference>
<comment type="caution">
    <text evidence="1">The sequence shown here is derived from an EMBL/GenBank/DDBJ whole genome shotgun (WGS) entry which is preliminary data.</text>
</comment>
<proteinExistence type="predicted"/>
<name>A0ACB9K3B6_9ASTR</name>
<keyword evidence="2" id="KW-1185">Reference proteome</keyword>
<dbReference type="Proteomes" id="UP001056120">
    <property type="component" value="Linkage Group LG01"/>
</dbReference>
<evidence type="ECO:0000313" key="2">
    <source>
        <dbReference type="Proteomes" id="UP001056120"/>
    </source>
</evidence>